<name>W9QNI2_9ROSA</name>
<keyword evidence="2" id="KW-1185">Reference proteome</keyword>
<proteinExistence type="predicted"/>
<gene>
    <name evidence="1" type="ORF">L484_003225</name>
</gene>
<reference evidence="2" key="1">
    <citation type="submission" date="2013-01" db="EMBL/GenBank/DDBJ databases">
        <title>Draft Genome Sequence of a Mulberry Tree, Morus notabilis C.K. Schneid.</title>
        <authorList>
            <person name="He N."/>
            <person name="Zhao S."/>
        </authorList>
    </citation>
    <scope>NUCLEOTIDE SEQUENCE</scope>
</reference>
<dbReference type="Proteomes" id="UP000030645">
    <property type="component" value="Unassembled WGS sequence"/>
</dbReference>
<protein>
    <submittedName>
        <fullName evidence="1">Uncharacterized protein</fullName>
    </submittedName>
</protein>
<sequence>MSGRDFQLWEQPFTKSRNSVTKLTRKRSCLGLFGERSLSELSFSPLHSSRNADINFSWHVDHVESVYSSGRRTGSDQSCSNCQHTTELETYQTPLKDIN</sequence>
<evidence type="ECO:0000313" key="2">
    <source>
        <dbReference type="Proteomes" id="UP000030645"/>
    </source>
</evidence>
<dbReference type="EMBL" id="KE343597">
    <property type="protein sequence ID" value="EXB36840.1"/>
    <property type="molecule type" value="Genomic_DNA"/>
</dbReference>
<evidence type="ECO:0000313" key="1">
    <source>
        <dbReference type="EMBL" id="EXB36840.1"/>
    </source>
</evidence>
<dbReference type="AlphaFoldDB" id="W9QNI2"/>
<organism evidence="1 2">
    <name type="scientific">Morus notabilis</name>
    <dbReference type="NCBI Taxonomy" id="981085"/>
    <lineage>
        <taxon>Eukaryota</taxon>
        <taxon>Viridiplantae</taxon>
        <taxon>Streptophyta</taxon>
        <taxon>Embryophyta</taxon>
        <taxon>Tracheophyta</taxon>
        <taxon>Spermatophyta</taxon>
        <taxon>Magnoliopsida</taxon>
        <taxon>eudicotyledons</taxon>
        <taxon>Gunneridae</taxon>
        <taxon>Pentapetalae</taxon>
        <taxon>rosids</taxon>
        <taxon>fabids</taxon>
        <taxon>Rosales</taxon>
        <taxon>Moraceae</taxon>
        <taxon>Moreae</taxon>
        <taxon>Morus</taxon>
    </lineage>
</organism>
<accession>W9QNI2</accession>